<keyword evidence="3" id="KW-1185">Reference proteome</keyword>
<comment type="caution">
    <text evidence="2">The sequence shown here is derived from an EMBL/GenBank/DDBJ whole genome shotgun (WGS) entry which is preliminary data.</text>
</comment>
<organism evidence="2 3">
    <name type="scientific">Cladobotryum mycophilum</name>
    <dbReference type="NCBI Taxonomy" id="491253"/>
    <lineage>
        <taxon>Eukaryota</taxon>
        <taxon>Fungi</taxon>
        <taxon>Dikarya</taxon>
        <taxon>Ascomycota</taxon>
        <taxon>Pezizomycotina</taxon>
        <taxon>Sordariomycetes</taxon>
        <taxon>Hypocreomycetidae</taxon>
        <taxon>Hypocreales</taxon>
        <taxon>Hypocreaceae</taxon>
        <taxon>Cladobotryum</taxon>
    </lineage>
</organism>
<feature type="region of interest" description="Disordered" evidence="1">
    <location>
        <begin position="314"/>
        <end position="338"/>
    </location>
</feature>
<gene>
    <name evidence="2" type="ORF">PT974_00274</name>
</gene>
<evidence type="ECO:0000313" key="3">
    <source>
        <dbReference type="Proteomes" id="UP001338125"/>
    </source>
</evidence>
<feature type="region of interest" description="Disordered" evidence="1">
    <location>
        <begin position="174"/>
        <end position="283"/>
    </location>
</feature>
<evidence type="ECO:0000313" key="2">
    <source>
        <dbReference type="EMBL" id="KAK5997908.1"/>
    </source>
</evidence>
<proteinExistence type="predicted"/>
<feature type="compositionally biased region" description="Basic and acidic residues" evidence="1">
    <location>
        <begin position="316"/>
        <end position="325"/>
    </location>
</feature>
<name>A0ABR0T0M1_9HYPO</name>
<feature type="region of interest" description="Disordered" evidence="1">
    <location>
        <begin position="118"/>
        <end position="156"/>
    </location>
</feature>
<dbReference type="Proteomes" id="UP001338125">
    <property type="component" value="Unassembled WGS sequence"/>
</dbReference>
<feature type="compositionally biased region" description="Polar residues" evidence="1">
    <location>
        <begin position="201"/>
        <end position="222"/>
    </location>
</feature>
<feature type="compositionally biased region" description="Polar residues" evidence="1">
    <location>
        <begin position="146"/>
        <end position="155"/>
    </location>
</feature>
<protein>
    <submittedName>
        <fullName evidence="2">Uncharacterized protein</fullName>
    </submittedName>
</protein>
<accession>A0ABR0T0M1</accession>
<sequence>MPKDQQPSALVKYPALYNVGYDRPQRSEHMLILPLNDAQEAQTAKPSDGRTQDIAIEATYSDTKAHPHFTHFTKHYLDDLKAVLFRHEQSYIEKSAPWPLVLKMKKILQKLQKRLEGIERGKGGEENVANRSRSSTHSREPPTSAPSPSIHTTAPSEAPVTAIEFGIPAGAVATPSHKQRQADASAVTEPDSDLSKHESGTSKPNITDKTIGNQQPPVSSTIEDGHENERNAEVVNTPGQQDDGDSQIKAKDVQKETSELTNGPISIQDPDDEQSKNPPSISLSSILWDDAYDDLKKHHKEVVKRYETILSGMIRSHNEEDERNGTADGVLTSDSPKT</sequence>
<reference evidence="2 3" key="1">
    <citation type="submission" date="2024-01" db="EMBL/GenBank/DDBJ databases">
        <title>Complete genome of Cladobotryum mycophilum ATHUM6906.</title>
        <authorList>
            <person name="Christinaki A.C."/>
            <person name="Myridakis A.I."/>
            <person name="Kouvelis V.N."/>
        </authorList>
    </citation>
    <scope>NUCLEOTIDE SEQUENCE [LARGE SCALE GENOMIC DNA]</scope>
    <source>
        <strain evidence="2 3">ATHUM6906</strain>
    </source>
</reference>
<dbReference type="EMBL" id="JAVFKD010000001">
    <property type="protein sequence ID" value="KAK5997908.1"/>
    <property type="molecule type" value="Genomic_DNA"/>
</dbReference>
<evidence type="ECO:0000256" key="1">
    <source>
        <dbReference type="SAM" id="MobiDB-lite"/>
    </source>
</evidence>
<feature type="compositionally biased region" description="Basic and acidic residues" evidence="1">
    <location>
        <begin position="223"/>
        <end position="232"/>
    </location>
</feature>
<feature type="compositionally biased region" description="Basic and acidic residues" evidence="1">
    <location>
        <begin position="246"/>
        <end position="258"/>
    </location>
</feature>